<protein>
    <submittedName>
        <fullName evidence="5">Uncharacterized conserved protein</fullName>
    </submittedName>
</protein>
<evidence type="ECO:0000313" key="5">
    <source>
        <dbReference type="EMBL" id="SUI93283.1"/>
    </source>
</evidence>
<dbReference type="GO" id="GO:0046872">
    <property type="term" value="F:metal ion binding"/>
    <property type="evidence" value="ECO:0007669"/>
    <property type="project" value="UniProtKB-KW"/>
</dbReference>
<reference evidence="5 6" key="1">
    <citation type="submission" date="2018-06" db="EMBL/GenBank/DDBJ databases">
        <authorList>
            <consortium name="Pathogen Informatics"/>
            <person name="Doyle S."/>
        </authorList>
    </citation>
    <scope>NUCLEOTIDE SEQUENCE [LARGE SCALE GENOMIC DNA]</scope>
    <source>
        <strain evidence="5 6">NCTC11544</strain>
    </source>
</reference>
<accession>A0A380B623</accession>
<dbReference type="PANTHER" id="PTHR28620:SF1">
    <property type="entry name" value="CENP-V_GFA DOMAIN-CONTAINING PROTEIN"/>
    <property type="match status" value="1"/>
</dbReference>
<evidence type="ECO:0000256" key="1">
    <source>
        <dbReference type="ARBA" id="ARBA00005495"/>
    </source>
</evidence>
<dbReference type="Proteomes" id="UP000255529">
    <property type="component" value="Unassembled WGS sequence"/>
</dbReference>
<feature type="domain" description="CENP-V/GFA" evidence="4">
    <location>
        <begin position="3"/>
        <end position="112"/>
    </location>
</feature>
<evidence type="ECO:0000256" key="2">
    <source>
        <dbReference type="ARBA" id="ARBA00022723"/>
    </source>
</evidence>
<dbReference type="Gene3D" id="2.170.150.70">
    <property type="match status" value="1"/>
</dbReference>
<dbReference type="SUPFAM" id="SSF51316">
    <property type="entry name" value="Mss4-like"/>
    <property type="match status" value="1"/>
</dbReference>
<evidence type="ECO:0000313" key="6">
    <source>
        <dbReference type="Proteomes" id="UP000255529"/>
    </source>
</evidence>
<dbReference type="PROSITE" id="PS51891">
    <property type="entry name" value="CENP_V_GFA"/>
    <property type="match status" value="1"/>
</dbReference>
<organism evidence="5 6">
    <name type="scientific">Serratia quinivorans</name>
    <dbReference type="NCBI Taxonomy" id="137545"/>
    <lineage>
        <taxon>Bacteria</taxon>
        <taxon>Pseudomonadati</taxon>
        <taxon>Pseudomonadota</taxon>
        <taxon>Gammaproteobacteria</taxon>
        <taxon>Enterobacterales</taxon>
        <taxon>Yersiniaceae</taxon>
        <taxon>Serratia</taxon>
    </lineage>
</organism>
<keyword evidence="3" id="KW-0862">Zinc</keyword>
<evidence type="ECO:0000256" key="3">
    <source>
        <dbReference type="ARBA" id="ARBA00022833"/>
    </source>
</evidence>
<dbReference type="InterPro" id="IPR006913">
    <property type="entry name" value="CENP-V/GFA"/>
</dbReference>
<sequence length="116" mass="12545">MSFQGSCHCGAVTFTVNAELPHEALSCNCSICRRKGMLLAFFPIGSFVLHSGEELLRGYTFNKHIIQHQFCQTCGTEAFAYGKGPDGAAMCAVNLRCVPELALDSLKIHQFDGASA</sequence>
<comment type="similarity">
    <text evidence="1">Belongs to the Gfa family.</text>
</comment>
<evidence type="ECO:0000259" key="4">
    <source>
        <dbReference type="PROSITE" id="PS51891"/>
    </source>
</evidence>
<gene>
    <name evidence="5" type="ORF">NCTC11544_05736</name>
</gene>
<dbReference type="InterPro" id="IPR011057">
    <property type="entry name" value="Mss4-like_sf"/>
</dbReference>
<dbReference type="GO" id="GO:0016846">
    <property type="term" value="F:carbon-sulfur lyase activity"/>
    <property type="evidence" value="ECO:0007669"/>
    <property type="project" value="InterPro"/>
</dbReference>
<name>A0A380B623_9GAMM</name>
<dbReference type="RefSeq" id="WP_115184832.1">
    <property type="nucleotide sequence ID" value="NZ_CAMKUF010000001.1"/>
</dbReference>
<dbReference type="EMBL" id="UGYN01000002">
    <property type="protein sequence ID" value="SUI93283.1"/>
    <property type="molecule type" value="Genomic_DNA"/>
</dbReference>
<proteinExistence type="inferred from homology"/>
<dbReference type="AlphaFoldDB" id="A0A380B623"/>
<dbReference type="Pfam" id="PF04828">
    <property type="entry name" value="GFA"/>
    <property type="match status" value="1"/>
</dbReference>
<keyword evidence="2" id="KW-0479">Metal-binding</keyword>
<dbReference type="InterPro" id="IPR052355">
    <property type="entry name" value="CENP-V-like"/>
</dbReference>
<dbReference type="PANTHER" id="PTHR28620">
    <property type="entry name" value="CENTROMERE PROTEIN V"/>
    <property type="match status" value="1"/>
</dbReference>